<dbReference type="AlphaFoldDB" id="A0A4Q9MM35"/>
<gene>
    <name evidence="1" type="ORF">BD311DRAFT_334141</name>
</gene>
<protein>
    <submittedName>
        <fullName evidence="1">Uncharacterized protein</fullName>
    </submittedName>
</protein>
<name>A0A4Q9MM35_9APHY</name>
<evidence type="ECO:0000313" key="1">
    <source>
        <dbReference type="EMBL" id="TBU28127.1"/>
    </source>
</evidence>
<dbReference type="EMBL" id="ML143424">
    <property type="protein sequence ID" value="TBU28127.1"/>
    <property type="molecule type" value="Genomic_DNA"/>
</dbReference>
<organism evidence="1">
    <name type="scientific">Dichomitus squalens</name>
    <dbReference type="NCBI Taxonomy" id="114155"/>
    <lineage>
        <taxon>Eukaryota</taxon>
        <taxon>Fungi</taxon>
        <taxon>Dikarya</taxon>
        <taxon>Basidiomycota</taxon>
        <taxon>Agaricomycotina</taxon>
        <taxon>Agaricomycetes</taxon>
        <taxon>Polyporales</taxon>
        <taxon>Polyporaceae</taxon>
        <taxon>Dichomitus</taxon>
    </lineage>
</organism>
<accession>A0A4Q9MM35</accession>
<dbReference type="Proteomes" id="UP000292957">
    <property type="component" value="Unassembled WGS sequence"/>
</dbReference>
<proteinExistence type="predicted"/>
<sequence>MAALSFPRHCASSSASLVKLSLMLRRGAESFDQCKNLGQKAVVTRMPRTRARTRTPFRWVSAHTRFNRWGDSTPTHGNLHHSCRLGLTTARISPTVHQLRREEERAD</sequence>
<reference evidence="1" key="1">
    <citation type="submission" date="2019-01" db="EMBL/GenBank/DDBJ databases">
        <title>Draft genome sequences of three monokaryotic isolates of the white-rot basidiomycete fungus Dichomitus squalens.</title>
        <authorList>
            <consortium name="DOE Joint Genome Institute"/>
            <person name="Lopez S.C."/>
            <person name="Andreopoulos B."/>
            <person name="Pangilinan J."/>
            <person name="Lipzen A."/>
            <person name="Riley R."/>
            <person name="Ahrendt S."/>
            <person name="Ng V."/>
            <person name="Barry K."/>
            <person name="Daum C."/>
            <person name="Grigoriev I.V."/>
            <person name="Hilden K.S."/>
            <person name="Makela M.R."/>
            <person name="de Vries R.P."/>
        </authorList>
    </citation>
    <scope>NUCLEOTIDE SEQUENCE [LARGE SCALE GENOMIC DNA]</scope>
    <source>
        <strain evidence="1">OM18370.1</strain>
    </source>
</reference>